<evidence type="ECO:0000313" key="2">
    <source>
        <dbReference type="Proteomes" id="UP000265520"/>
    </source>
</evidence>
<organism evidence="1 2">
    <name type="scientific">Trifolium medium</name>
    <dbReference type="NCBI Taxonomy" id="97028"/>
    <lineage>
        <taxon>Eukaryota</taxon>
        <taxon>Viridiplantae</taxon>
        <taxon>Streptophyta</taxon>
        <taxon>Embryophyta</taxon>
        <taxon>Tracheophyta</taxon>
        <taxon>Spermatophyta</taxon>
        <taxon>Magnoliopsida</taxon>
        <taxon>eudicotyledons</taxon>
        <taxon>Gunneridae</taxon>
        <taxon>Pentapetalae</taxon>
        <taxon>rosids</taxon>
        <taxon>fabids</taxon>
        <taxon>Fabales</taxon>
        <taxon>Fabaceae</taxon>
        <taxon>Papilionoideae</taxon>
        <taxon>50 kb inversion clade</taxon>
        <taxon>NPAAA clade</taxon>
        <taxon>Hologalegina</taxon>
        <taxon>IRL clade</taxon>
        <taxon>Trifolieae</taxon>
        <taxon>Trifolium</taxon>
    </lineage>
</organism>
<sequence length="69" mass="7677">HGGWWEVGTTINLKTRWRLLEIALQIVEAKKHVFKCGWCEAWGSWREALQTNSLGLASLQAARGAAASI</sequence>
<keyword evidence="2" id="KW-1185">Reference proteome</keyword>
<comment type="caution">
    <text evidence="1">The sequence shown here is derived from an EMBL/GenBank/DDBJ whole genome shotgun (WGS) entry which is preliminary data.</text>
</comment>
<proteinExistence type="predicted"/>
<name>A0A392UXI0_9FABA</name>
<dbReference type="Proteomes" id="UP000265520">
    <property type="component" value="Unassembled WGS sequence"/>
</dbReference>
<feature type="non-terminal residue" evidence="1">
    <location>
        <position position="1"/>
    </location>
</feature>
<dbReference type="EMBL" id="LXQA010977357">
    <property type="protein sequence ID" value="MCI79601.1"/>
    <property type="molecule type" value="Genomic_DNA"/>
</dbReference>
<dbReference type="AlphaFoldDB" id="A0A392UXI0"/>
<evidence type="ECO:0000313" key="1">
    <source>
        <dbReference type="EMBL" id="MCI79601.1"/>
    </source>
</evidence>
<protein>
    <submittedName>
        <fullName evidence="1">Uncharacterized protein</fullName>
    </submittedName>
</protein>
<accession>A0A392UXI0</accession>
<reference evidence="1 2" key="1">
    <citation type="journal article" date="2018" name="Front. Plant Sci.">
        <title>Red Clover (Trifolium pratense) and Zigzag Clover (T. medium) - A Picture of Genomic Similarities and Differences.</title>
        <authorList>
            <person name="Dluhosova J."/>
            <person name="Istvanek J."/>
            <person name="Nedelnik J."/>
            <person name="Repkova J."/>
        </authorList>
    </citation>
    <scope>NUCLEOTIDE SEQUENCE [LARGE SCALE GENOMIC DNA]</scope>
    <source>
        <strain evidence="2">cv. 10/8</strain>
        <tissue evidence="1">Leaf</tissue>
    </source>
</reference>